<organism evidence="1 2">
    <name type="scientific">Brenneria nigrifluens DSM 30175 = ATCC 13028</name>
    <dbReference type="NCBI Taxonomy" id="1121120"/>
    <lineage>
        <taxon>Bacteria</taxon>
        <taxon>Pseudomonadati</taxon>
        <taxon>Pseudomonadota</taxon>
        <taxon>Gammaproteobacteria</taxon>
        <taxon>Enterobacterales</taxon>
        <taxon>Pectobacteriaceae</taxon>
        <taxon>Brenneria</taxon>
    </lineage>
</organism>
<proteinExistence type="predicted"/>
<evidence type="ECO:0000313" key="1">
    <source>
        <dbReference type="EMBL" id="PWC24765.1"/>
    </source>
</evidence>
<accession>A0A2U1USW8</accession>
<name>A0A2U1USW8_9GAMM</name>
<dbReference type="AlphaFoldDB" id="A0A2U1USW8"/>
<protein>
    <submittedName>
        <fullName evidence="1">Uncharacterized protein</fullName>
    </submittedName>
</protein>
<evidence type="ECO:0000313" key="2">
    <source>
        <dbReference type="Proteomes" id="UP000295985"/>
    </source>
</evidence>
<dbReference type="EMBL" id="QDKK01000010">
    <property type="protein sequence ID" value="PWC24765.1"/>
    <property type="molecule type" value="Genomic_DNA"/>
</dbReference>
<dbReference type="Proteomes" id="UP000295985">
    <property type="component" value="Unassembled WGS sequence"/>
</dbReference>
<reference evidence="1 2" key="1">
    <citation type="submission" date="2018-04" db="EMBL/GenBank/DDBJ databases">
        <title>Brenneria corticis sp.nov.</title>
        <authorList>
            <person name="Li Y."/>
        </authorList>
    </citation>
    <scope>NUCLEOTIDE SEQUENCE [LARGE SCALE GENOMIC DNA]</scope>
    <source>
        <strain evidence="1 2">LMG 2694</strain>
    </source>
</reference>
<comment type="caution">
    <text evidence="1">The sequence shown here is derived from an EMBL/GenBank/DDBJ whole genome shotgun (WGS) entry which is preliminary data.</text>
</comment>
<gene>
    <name evidence="1" type="ORF">DDT54_07465</name>
</gene>
<sequence length="75" mass="9229">MQHINNAQVDQTMYAEYVKFSLEKHEYTFAEKYISQKQTRLCRGNSTMRRRLSATMWKYFYPKLYQRIFTSIKET</sequence>